<feature type="region of interest" description="Disordered" evidence="1">
    <location>
        <begin position="342"/>
        <end position="375"/>
    </location>
</feature>
<evidence type="ECO:0000256" key="2">
    <source>
        <dbReference type="SAM" id="SignalP"/>
    </source>
</evidence>
<accession>A0A2Z7BRE2</accession>
<feature type="compositionally biased region" description="Basic and acidic residues" evidence="1">
    <location>
        <begin position="362"/>
        <end position="375"/>
    </location>
</feature>
<feature type="region of interest" description="Disordered" evidence="1">
    <location>
        <begin position="410"/>
        <end position="467"/>
    </location>
</feature>
<keyword evidence="2" id="KW-0732">Signal</keyword>
<reference evidence="3 4" key="1">
    <citation type="journal article" date="2015" name="Proc. Natl. Acad. Sci. U.S.A.">
        <title>The resurrection genome of Boea hygrometrica: A blueprint for survival of dehydration.</title>
        <authorList>
            <person name="Xiao L."/>
            <person name="Yang G."/>
            <person name="Zhang L."/>
            <person name="Yang X."/>
            <person name="Zhao S."/>
            <person name="Ji Z."/>
            <person name="Zhou Q."/>
            <person name="Hu M."/>
            <person name="Wang Y."/>
            <person name="Chen M."/>
            <person name="Xu Y."/>
            <person name="Jin H."/>
            <person name="Xiao X."/>
            <person name="Hu G."/>
            <person name="Bao F."/>
            <person name="Hu Y."/>
            <person name="Wan P."/>
            <person name="Li L."/>
            <person name="Deng X."/>
            <person name="Kuang T."/>
            <person name="Xiang C."/>
            <person name="Zhu J.K."/>
            <person name="Oliver M.J."/>
            <person name="He Y."/>
        </authorList>
    </citation>
    <scope>NUCLEOTIDE SEQUENCE [LARGE SCALE GENOMIC DNA]</scope>
    <source>
        <strain evidence="4">cv. XS01</strain>
    </source>
</reference>
<organism evidence="3 4">
    <name type="scientific">Dorcoceras hygrometricum</name>
    <dbReference type="NCBI Taxonomy" id="472368"/>
    <lineage>
        <taxon>Eukaryota</taxon>
        <taxon>Viridiplantae</taxon>
        <taxon>Streptophyta</taxon>
        <taxon>Embryophyta</taxon>
        <taxon>Tracheophyta</taxon>
        <taxon>Spermatophyta</taxon>
        <taxon>Magnoliopsida</taxon>
        <taxon>eudicotyledons</taxon>
        <taxon>Gunneridae</taxon>
        <taxon>Pentapetalae</taxon>
        <taxon>asterids</taxon>
        <taxon>lamiids</taxon>
        <taxon>Lamiales</taxon>
        <taxon>Gesneriaceae</taxon>
        <taxon>Didymocarpoideae</taxon>
        <taxon>Trichosporeae</taxon>
        <taxon>Loxocarpinae</taxon>
        <taxon>Dorcoceras</taxon>
    </lineage>
</organism>
<proteinExistence type="predicted"/>
<dbReference type="Proteomes" id="UP000250235">
    <property type="component" value="Unassembled WGS sequence"/>
</dbReference>
<evidence type="ECO:0000256" key="1">
    <source>
        <dbReference type="SAM" id="MobiDB-lite"/>
    </source>
</evidence>
<feature type="chain" id="PRO_5016263266" evidence="2">
    <location>
        <begin position="30"/>
        <end position="467"/>
    </location>
</feature>
<feature type="compositionally biased region" description="Low complexity" evidence="1">
    <location>
        <begin position="452"/>
        <end position="467"/>
    </location>
</feature>
<dbReference type="AlphaFoldDB" id="A0A2Z7BRE2"/>
<gene>
    <name evidence="3" type="ORF">F511_03550</name>
</gene>
<feature type="signal peptide" evidence="2">
    <location>
        <begin position="1"/>
        <end position="29"/>
    </location>
</feature>
<sequence length="467" mass="52753">MISFELPSRFWIPAIGCSLLFVLNSLSDTKSTTGGVEVSGDKQVDDGPEGNERIDSDQDVQRDGDGQYEDNLEYDTHMDYRGQNEVASTTDEPKMFADECPRRGHFEITDWVDNVDIFENEESTSQRGQVSGLNDRVMVVTTKQTALQRLTFVGHDIFPPVQIREIDWVTYFLPKINPASKDKETLVVMNKPTPVEEHCQLVLNSAWDDVCARMETFDEWMHLRKELYELEVQKSIVEHVANFKTTETSVNHDYMCIRLLSKELREIVGLHRAQRTLAGLPIEAPEASIAGDDAGSNTLQLIWSSMEQSQIPALDVSTQKEQELEVNRKLAQPDERIEEIVRTTENVDGIEIDSKQGQVDPDEQHLDQDNEHQAHNKRDNVQQTFLTKEHQHQGSTDNPTQLADPSVNIVDTANTLGPDPTSEDNRADHQGPNPSLLQMVSFMADSEEDTRLSFLNSSKSSSNDSTH</sequence>
<name>A0A2Z7BRE2_9LAMI</name>
<keyword evidence="4" id="KW-1185">Reference proteome</keyword>
<evidence type="ECO:0000313" key="3">
    <source>
        <dbReference type="EMBL" id="KZV36826.1"/>
    </source>
</evidence>
<feature type="region of interest" description="Disordered" evidence="1">
    <location>
        <begin position="31"/>
        <end position="68"/>
    </location>
</feature>
<feature type="compositionally biased region" description="Basic and acidic residues" evidence="1">
    <location>
        <begin position="39"/>
        <end position="65"/>
    </location>
</feature>
<evidence type="ECO:0000313" key="4">
    <source>
        <dbReference type="Proteomes" id="UP000250235"/>
    </source>
</evidence>
<dbReference type="EMBL" id="KV003208">
    <property type="protein sequence ID" value="KZV36826.1"/>
    <property type="molecule type" value="Genomic_DNA"/>
</dbReference>
<protein>
    <submittedName>
        <fullName evidence="3">Uncharacterized protein</fullName>
    </submittedName>
</protein>